<comment type="caution">
    <text evidence="2">The sequence shown here is derived from an EMBL/GenBank/DDBJ whole genome shotgun (WGS) entry which is preliminary data.</text>
</comment>
<organism evidence="2 3">
    <name type="scientific">Trichinella murrelli</name>
    <dbReference type="NCBI Taxonomy" id="144512"/>
    <lineage>
        <taxon>Eukaryota</taxon>
        <taxon>Metazoa</taxon>
        <taxon>Ecdysozoa</taxon>
        <taxon>Nematoda</taxon>
        <taxon>Enoplea</taxon>
        <taxon>Dorylaimia</taxon>
        <taxon>Trichinellida</taxon>
        <taxon>Trichinellidae</taxon>
        <taxon>Trichinella</taxon>
    </lineage>
</organism>
<dbReference type="EMBL" id="JYDJ01000386">
    <property type="protein sequence ID" value="KRX36086.1"/>
    <property type="molecule type" value="Genomic_DNA"/>
</dbReference>
<evidence type="ECO:0000313" key="3">
    <source>
        <dbReference type="Proteomes" id="UP000055048"/>
    </source>
</evidence>
<sequence length="137" mass="15678">MWEHPRVPEHLEEALASSNSEMEGLINFFINKTLNCKAEERNKYNGGVVSDLTEFLRKPNDHQPPPPPKKRTKEEEQKTEDPKQVRTVPIALQARPQTCPIDVAESALRQRLSQRPNVDAAPYTHKCPENSKNILDQ</sequence>
<protein>
    <submittedName>
        <fullName evidence="2">Uncharacterized protein</fullName>
    </submittedName>
</protein>
<evidence type="ECO:0000313" key="2">
    <source>
        <dbReference type="EMBL" id="KRX36086.1"/>
    </source>
</evidence>
<gene>
    <name evidence="2" type="ORF">T05_4589</name>
</gene>
<keyword evidence="3" id="KW-1185">Reference proteome</keyword>
<feature type="compositionally biased region" description="Basic and acidic residues" evidence="1">
    <location>
        <begin position="72"/>
        <end position="84"/>
    </location>
</feature>
<dbReference type="Proteomes" id="UP000055048">
    <property type="component" value="Unassembled WGS sequence"/>
</dbReference>
<reference evidence="2 3" key="1">
    <citation type="submission" date="2015-01" db="EMBL/GenBank/DDBJ databases">
        <title>Evolution of Trichinella species and genotypes.</title>
        <authorList>
            <person name="Korhonen P.K."/>
            <person name="Edoardo P."/>
            <person name="Giuseppe L.R."/>
            <person name="Gasser R.B."/>
        </authorList>
    </citation>
    <scope>NUCLEOTIDE SEQUENCE [LARGE SCALE GENOMIC DNA]</scope>
    <source>
        <strain evidence="2">ISS417</strain>
    </source>
</reference>
<evidence type="ECO:0000256" key="1">
    <source>
        <dbReference type="SAM" id="MobiDB-lite"/>
    </source>
</evidence>
<dbReference type="AlphaFoldDB" id="A0A0V0TAU0"/>
<feature type="region of interest" description="Disordered" evidence="1">
    <location>
        <begin position="110"/>
        <end position="137"/>
    </location>
</feature>
<feature type="region of interest" description="Disordered" evidence="1">
    <location>
        <begin position="53"/>
        <end position="88"/>
    </location>
</feature>
<name>A0A0V0TAU0_9BILA</name>
<dbReference type="OrthoDB" id="10484607at2759"/>
<proteinExistence type="predicted"/>
<accession>A0A0V0TAU0</accession>